<reference evidence="9" key="1">
    <citation type="journal article" date="2021" name="Nat. Commun.">
        <title>Genetic determinants of endophytism in the Arabidopsis root mycobiome.</title>
        <authorList>
            <person name="Mesny F."/>
            <person name="Miyauchi S."/>
            <person name="Thiergart T."/>
            <person name="Pickel B."/>
            <person name="Atanasova L."/>
            <person name="Karlsson M."/>
            <person name="Huettel B."/>
            <person name="Barry K.W."/>
            <person name="Haridas S."/>
            <person name="Chen C."/>
            <person name="Bauer D."/>
            <person name="Andreopoulos W."/>
            <person name="Pangilinan J."/>
            <person name="LaButti K."/>
            <person name="Riley R."/>
            <person name="Lipzen A."/>
            <person name="Clum A."/>
            <person name="Drula E."/>
            <person name="Henrissat B."/>
            <person name="Kohler A."/>
            <person name="Grigoriev I.V."/>
            <person name="Martin F.M."/>
            <person name="Hacquard S."/>
        </authorList>
    </citation>
    <scope>NUCLEOTIDE SEQUENCE</scope>
    <source>
        <strain evidence="9">MPI-CAGE-CH-0235</strain>
    </source>
</reference>
<organism evidence="9 10">
    <name type="scientific">Stachybotrys elegans</name>
    <dbReference type="NCBI Taxonomy" id="80388"/>
    <lineage>
        <taxon>Eukaryota</taxon>
        <taxon>Fungi</taxon>
        <taxon>Dikarya</taxon>
        <taxon>Ascomycota</taxon>
        <taxon>Pezizomycotina</taxon>
        <taxon>Sordariomycetes</taxon>
        <taxon>Hypocreomycetidae</taxon>
        <taxon>Hypocreales</taxon>
        <taxon>Stachybotryaceae</taxon>
        <taxon>Stachybotrys</taxon>
    </lineage>
</organism>
<dbReference type="GO" id="GO:0003697">
    <property type="term" value="F:single-stranded DNA binding"/>
    <property type="evidence" value="ECO:0007669"/>
    <property type="project" value="InterPro"/>
</dbReference>
<evidence type="ECO:0008006" key="11">
    <source>
        <dbReference type="Google" id="ProtNLM"/>
    </source>
</evidence>
<evidence type="ECO:0000256" key="5">
    <source>
        <dbReference type="ARBA" id="ARBA00023124"/>
    </source>
</evidence>
<evidence type="ECO:0000256" key="8">
    <source>
        <dbReference type="SAM" id="MobiDB-lite"/>
    </source>
</evidence>
<dbReference type="GO" id="GO:0016829">
    <property type="term" value="F:lyase activity"/>
    <property type="evidence" value="ECO:0007669"/>
    <property type="project" value="UniProtKB-KW"/>
</dbReference>
<dbReference type="SUPFAM" id="SSF143081">
    <property type="entry name" value="BB1717-like"/>
    <property type="match status" value="1"/>
</dbReference>
<keyword evidence="5" id="KW-0190">Covalent protein-DNA linkage</keyword>
<dbReference type="Pfam" id="PF02586">
    <property type="entry name" value="SRAP"/>
    <property type="match status" value="1"/>
</dbReference>
<dbReference type="AlphaFoldDB" id="A0A8K0WU76"/>
<keyword evidence="10" id="KW-1185">Reference proteome</keyword>
<dbReference type="PANTHER" id="PTHR13604:SF0">
    <property type="entry name" value="ABASIC SITE PROCESSING PROTEIN HMCES"/>
    <property type="match status" value="1"/>
</dbReference>
<dbReference type="InterPro" id="IPR036590">
    <property type="entry name" value="SRAP-like"/>
</dbReference>
<feature type="compositionally biased region" description="Basic and acidic residues" evidence="8">
    <location>
        <begin position="324"/>
        <end position="334"/>
    </location>
</feature>
<keyword evidence="4" id="KW-0378">Hydrolase</keyword>
<feature type="region of interest" description="Disordered" evidence="8">
    <location>
        <begin position="288"/>
        <end position="381"/>
    </location>
</feature>
<evidence type="ECO:0000256" key="3">
    <source>
        <dbReference type="ARBA" id="ARBA00022763"/>
    </source>
</evidence>
<gene>
    <name evidence="9" type="ORF">B0I35DRAFT_348705</name>
</gene>
<evidence type="ECO:0000256" key="4">
    <source>
        <dbReference type="ARBA" id="ARBA00022801"/>
    </source>
</evidence>
<dbReference type="GO" id="GO:0106300">
    <property type="term" value="P:protein-DNA covalent cross-linking repair"/>
    <property type="evidence" value="ECO:0007669"/>
    <property type="project" value="InterPro"/>
</dbReference>
<keyword evidence="3" id="KW-0227">DNA damage</keyword>
<evidence type="ECO:0000256" key="6">
    <source>
        <dbReference type="ARBA" id="ARBA00023125"/>
    </source>
</evidence>
<dbReference type="InterPro" id="IPR003738">
    <property type="entry name" value="SRAP"/>
</dbReference>
<keyword evidence="7" id="KW-0456">Lyase</keyword>
<proteinExistence type="inferred from homology"/>
<evidence type="ECO:0000313" key="10">
    <source>
        <dbReference type="Proteomes" id="UP000813444"/>
    </source>
</evidence>
<dbReference type="Proteomes" id="UP000813444">
    <property type="component" value="Unassembled WGS sequence"/>
</dbReference>
<evidence type="ECO:0000313" key="9">
    <source>
        <dbReference type="EMBL" id="KAH7324439.1"/>
    </source>
</evidence>
<protein>
    <recommendedName>
        <fullName evidence="11">DUF159 domain protein</fullName>
    </recommendedName>
</protein>
<evidence type="ECO:0000256" key="7">
    <source>
        <dbReference type="ARBA" id="ARBA00023239"/>
    </source>
</evidence>
<dbReference type="GO" id="GO:0008233">
    <property type="term" value="F:peptidase activity"/>
    <property type="evidence" value="ECO:0007669"/>
    <property type="project" value="UniProtKB-KW"/>
</dbReference>
<keyword evidence="6" id="KW-0238">DNA-binding</keyword>
<dbReference type="OrthoDB" id="2111841at2759"/>
<keyword evidence="2" id="KW-0645">Protease</keyword>
<name>A0A8K0WU76_9HYPO</name>
<evidence type="ECO:0000256" key="1">
    <source>
        <dbReference type="ARBA" id="ARBA00008136"/>
    </source>
</evidence>
<dbReference type="PANTHER" id="PTHR13604">
    <property type="entry name" value="DC12-RELATED"/>
    <property type="match status" value="1"/>
</dbReference>
<evidence type="ECO:0000256" key="2">
    <source>
        <dbReference type="ARBA" id="ARBA00022670"/>
    </source>
</evidence>
<feature type="compositionally biased region" description="Basic and acidic residues" evidence="8">
    <location>
        <begin position="293"/>
        <end position="303"/>
    </location>
</feature>
<comment type="caution">
    <text evidence="9">The sequence shown here is derived from an EMBL/GenBank/DDBJ whole genome shotgun (WGS) entry which is preliminary data.</text>
</comment>
<dbReference type="EMBL" id="JAGPNK010000003">
    <property type="protein sequence ID" value="KAH7324439.1"/>
    <property type="molecule type" value="Genomic_DNA"/>
</dbReference>
<accession>A0A8K0WU76</accession>
<dbReference type="GO" id="GO:0006508">
    <property type="term" value="P:proteolysis"/>
    <property type="evidence" value="ECO:0007669"/>
    <property type="project" value="UniProtKB-KW"/>
</dbReference>
<dbReference type="Gene3D" id="3.90.1680.10">
    <property type="entry name" value="SOS response associated peptidase-like"/>
    <property type="match status" value="1"/>
</dbReference>
<feature type="region of interest" description="Disordered" evidence="8">
    <location>
        <begin position="58"/>
        <end position="84"/>
    </location>
</feature>
<comment type="similarity">
    <text evidence="1">Belongs to the SOS response-associated peptidase family.</text>
</comment>
<sequence length="381" mass="43026">MCGRYALALRPSQIRRLLEQDNMPMAEWPEDDGGEEPRQSYNFAPGYHGVVYRADTPDWGAGPRRDEHGDATTTASDKSDTQTPTYKMQTMKWGLVPFWTKRRPDYGSLMKTINCRDDSLSSPGGMWASMKGRKRCIVIAQGFFEWLKAGPKDKVPHYIKRKDGRLMCMAGLWDCAQYEGPNQDTTDKVYTYTIITTDSNSQLRFLHDRMPVILEPGSKAMQTWLDPARYDWSPELQSLLKPWDGELEIYPVTKDVSKVGNSSPSFIIPIDSKENRSNIANFFSNAAKKQQAKKSEVKTEETSAKGIVPKTEPVETTLISPMKRKLEENHEELLSKTPKATKREQPRSGKISATKNVGKSPVKSKDTSGSHKITKFFANSA</sequence>